<reference evidence="4" key="1">
    <citation type="journal article" date="2019" name="Int. J. Syst. Evol. Microbiol.">
        <title>The Global Catalogue of Microorganisms (GCM) 10K type strain sequencing project: providing services to taxonomists for standard genome sequencing and annotation.</title>
        <authorList>
            <consortium name="The Broad Institute Genomics Platform"/>
            <consortium name="The Broad Institute Genome Sequencing Center for Infectious Disease"/>
            <person name="Wu L."/>
            <person name="Ma J."/>
        </authorList>
    </citation>
    <scope>NUCLEOTIDE SEQUENCE [LARGE SCALE GENOMIC DNA]</scope>
    <source>
        <strain evidence="4">CGMCC 1.15197</strain>
    </source>
</reference>
<sequence>MPTPTFTLLVDDDQTTNYLNQRTLEKLAVTDKVLVARNGQQALEQLAAHSQHTTPDCPALIFLDMNMPVMSGLEFLEAYQQLPRIGHAIIIVMLTTPLLPEKMRRLRQLPVTDILNKPLTVEKVAGVLKTYFAPGQPG</sequence>
<gene>
    <name evidence="3" type="ORF">GCM10011383_24460</name>
</gene>
<evidence type="ECO:0000256" key="1">
    <source>
        <dbReference type="PROSITE-ProRule" id="PRU00169"/>
    </source>
</evidence>
<protein>
    <recommendedName>
        <fullName evidence="2">Response regulatory domain-containing protein</fullName>
    </recommendedName>
</protein>
<dbReference type="Pfam" id="PF00072">
    <property type="entry name" value="Response_reg"/>
    <property type="match status" value="1"/>
</dbReference>
<dbReference type="EMBL" id="BMHT01000004">
    <property type="protein sequence ID" value="GGF12342.1"/>
    <property type="molecule type" value="Genomic_DNA"/>
</dbReference>
<dbReference type="SUPFAM" id="SSF52172">
    <property type="entry name" value="CheY-like"/>
    <property type="match status" value="1"/>
</dbReference>
<keyword evidence="1" id="KW-0597">Phosphoprotein</keyword>
<feature type="domain" description="Response regulatory" evidence="2">
    <location>
        <begin position="6"/>
        <end position="132"/>
    </location>
</feature>
<dbReference type="InterPro" id="IPR052893">
    <property type="entry name" value="TCS_response_regulator"/>
</dbReference>
<keyword evidence="4" id="KW-1185">Reference proteome</keyword>
<name>A0ABQ1U825_9BACT</name>
<organism evidence="3 4">
    <name type="scientific">Hymenobacter cavernae</name>
    <dbReference type="NCBI Taxonomy" id="2044852"/>
    <lineage>
        <taxon>Bacteria</taxon>
        <taxon>Pseudomonadati</taxon>
        <taxon>Bacteroidota</taxon>
        <taxon>Cytophagia</taxon>
        <taxon>Cytophagales</taxon>
        <taxon>Hymenobacteraceae</taxon>
        <taxon>Hymenobacter</taxon>
    </lineage>
</organism>
<accession>A0ABQ1U825</accession>
<proteinExistence type="predicted"/>
<dbReference type="RefSeq" id="WP_188814292.1">
    <property type="nucleotide sequence ID" value="NZ_BMHT01000004.1"/>
</dbReference>
<feature type="modified residue" description="4-aspartylphosphate" evidence="1">
    <location>
        <position position="64"/>
    </location>
</feature>
<dbReference type="CDD" id="cd17546">
    <property type="entry name" value="REC_hyHK_CKI1_RcsC-like"/>
    <property type="match status" value="1"/>
</dbReference>
<dbReference type="PROSITE" id="PS50110">
    <property type="entry name" value="RESPONSE_REGULATORY"/>
    <property type="match status" value="1"/>
</dbReference>
<dbReference type="PANTHER" id="PTHR44520:SF2">
    <property type="entry name" value="RESPONSE REGULATOR RCP1"/>
    <property type="match status" value="1"/>
</dbReference>
<evidence type="ECO:0000313" key="3">
    <source>
        <dbReference type="EMBL" id="GGF12342.1"/>
    </source>
</evidence>
<dbReference type="Proteomes" id="UP000632273">
    <property type="component" value="Unassembled WGS sequence"/>
</dbReference>
<dbReference type="SMART" id="SM00448">
    <property type="entry name" value="REC"/>
    <property type="match status" value="1"/>
</dbReference>
<dbReference type="PANTHER" id="PTHR44520">
    <property type="entry name" value="RESPONSE REGULATOR RCP1-RELATED"/>
    <property type="match status" value="1"/>
</dbReference>
<evidence type="ECO:0000259" key="2">
    <source>
        <dbReference type="PROSITE" id="PS50110"/>
    </source>
</evidence>
<dbReference type="Gene3D" id="3.40.50.2300">
    <property type="match status" value="1"/>
</dbReference>
<comment type="caution">
    <text evidence="3">The sequence shown here is derived from an EMBL/GenBank/DDBJ whole genome shotgun (WGS) entry which is preliminary data.</text>
</comment>
<dbReference type="InterPro" id="IPR001789">
    <property type="entry name" value="Sig_transdc_resp-reg_receiver"/>
</dbReference>
<evidence type="ECO:0000313" key="4">
    <source>
        <dbReference type="Proteomes" id="UP000632273"/>
    </source>
</evidence>
<dbReference type="InterPro" id="IPR011006">
    <property type="entry name" value="CheY-like_superfamily"/>
</dbReference>